<gene>
    <name evidence="2" type="ORF">ENJ42_04390</name>
</gene>
<reference evidence="2" key="1">
    <citation type="journal article" date="2020" name="mSystems">
        <title>Genome- and Community-Level Interaction Insights into Carbon Utilization and Element Cycling Functions of Hydrothermarchaeota in Hydrothermal Sediment.</title>
        <authorList>
            <person name="Zhou Z."/>
            <person name="Liu Y."/>
            <person name="Xu W."/>
            <person name="Pan J."/>
            <person name="Luo Z.H."/>
            <person name="Li M."/>
        </authorList>
    </citation>
    <scope>NUCLEOTIDE SEQUENCE [LARGE SCALE GENOMIC DNA]</scope>
    <source>
        <strain evidence="2">HyVt-485</strain>
    </source>
</reference>
<name>A0A7C5M307_9PROT</name>
<dbReference type="Gene3D" id="2.40.160.10">
    <property type="entry name" value="Porin"/>
    <property type="match status" value="1"/>
</dbReference>
<dbReference type="InterPro" id="IPR023614">
    <property type="entry name" value="Porin_dom_sf"/>
</dbReference>
<organism evidence="2">
    <name type="scientific">Hellea balneolensis</name>
    <dbReference type="NCBI Taxonomy" id="287478"/>
    <lineage>
        <taxon>Bacteria</taxon>
        <taxon>Pseudomonadati</taxon>
        <taxon>Pseudomonadota</taxon>
        <taxon>Alphaproteobacteria</taxon>
        <taxon>Maricaulales</taxon>
        <taxon>Robiginitomaculaceae</taxon>
        <taxon>Hellea</taxon>
    </lineage>
</organism>
<accession>A0A7C5M307</accession>
<dbReference type="AlphaFoldDB" id="A0A7C5M307"/>
<protein>
    <recommendedName>
        <fullName evidence="3">Alginate export domain-containing protein</fullName>
    </recommendedName>
</protein>
<evidence type="ECO:0000256" key="1">
    <source>
        <dbReference type="SAM" id="SignalP"/>
    </source>
</evidence>
<comment type="caution">
    <text evidence="2">The sequence shown here is derived from an EMBL/GenBank/DDBJ whole genome shotgun (WGS) entry which is preliminary data.</text>
</comment>
<keyword evidence="1" id="KW-0732">Signal</keyword>
<dbReference type="Proteomes" id="UP000885830">
    <property type="component" value="Unassembled WGS sequence"/>
</dbReference>
<feature type="signal peptide" evidence="1">
    <location>
        <begin position="1"/>
        <end position="22"/>
    </location>
</feature>
<feature type="non-terminal residue" evidence="2">
    <location>
        <position position="294"/>
    </location>
</feature>
<proteinExistence type="predicted"/>
<evidence type="ECO:0000313" key="2">
    <source>
        <dbReference type="EMBL" id="HHL42835.1"/>
    </source>
</evidence>
<sequence>MRTLFLACVSALTLCAVTPAYAADEAETIVEAITKGKTNLSFRYRLENVDQTGFTDDATASTLRTKLKYSTKVFKGFSGVLEFDNVLQIGDGNYNSTVNGKSQYPVIADPKVTEVNQAYIAFTGIDKTTLVAGRIALNLNNQRMVGTVGWRQNDQTWDMIGIITKPTEDLTFTGGYVWNVNRIFGDDHPFGDLDTNTFIANLDYTGFELGKLTAYGLFIDLNDAPVYGLSSQTLGVRFAGKHKLSDGGMTALYEAEFATQSDYKDSPLDYSAQYYHLSAGLSASGFTGKVGYEV</sequence>
<feature type="chain" id="PRO_5028368937" description="Alginate export domain-containing protein" evidence="1">
    <location>
        <begin position="23"/>
        <end position="294"/>
    </location>
</feature>
<dbReference type="EMBL" id="DRMJ01000217">
    <property type="protein sequence ID" value="HHL42835.1"/>
    <property type="molecule type" value="Genomic_DNA"/>
</dbReference>
<evidence type="ECO:0008006" key="3">
    <source>
        <dbReference type="Google" id="ProtNLM"/>
    </source>
</evidence>